<gene>
    <name evidence="3" type="ORF">PUNSTDRAFT_138622</name>
</gene>
<reference evidence="4" key="1">
    <citation type="journal article" date="2012" name="Science">
        <title>The Paleozoic origin of enzymatic lignin decomposition reconstructed from 31 fungal genomes.</title>
        <authorList>
            <person name="Floudas D."/>
            <person name="Binder M."/>
            <person name="Riley R."/>
            <person name="Barry K."/>
            <person name="Blanchette R.A."/>
            <person name="Henrissat B."/>
            <person name="Martinez A.T."/>
            <person name="Otillar R."/>
            <person name="Spatafora J.W."/>
            <person name="Yadav J.S."/>
            <person name="Aerts A."/>
            <person name="Benoit I."/>
            <person name="Boyd A."/>
            <person name="Carlson A."/>
            <person name="Copeland A."/>
            <person name="Coutinho P.M."/>
            <person name="de Vries R.P."/>
            <person name="Ferreira P."/>
            <person name="Findley K."/>
            <person name="Foster B."/>
            <person name="Gaskell J."/>
            <person name="Glotzer D."/>
            <person name="Gorecki P."/>
            <person name="Heitman J."/>
            <person name="Hesse C."/>
            <person name="Hori C."/>
            <person name="Igarashi K."/>
            <person name="Jurgens J.A."/>
            <person name="Kallen N."/>
            <person name="Kersten P."/>
            <person name="Kohler A."/>
            <person name="Kuees U."/>
            <person name="Kumar T.K.A."/>
            <person name="Kuo A."/>
            <person name="LaButti K."/>
            <person name="Larrondo L.F."/>
            <person name="Lindquist E."/>
            <person name="Ling A."/>
            <person name="Lombard V."/>
            <person name="Lucas S."/>
            <person name="Lundell T."/>
            <person name="Martin R."/>
            <person name="McLaughlin D.J."/>
            <person name="Morgenstern I."/>
            <person name="Morin E."/>
            <person name="Murat C."/>
            <person name="Nagy L.G."/>
            <person name="Nolan M."/>
            <person name="Ohm R.A."/>
            <person name="Patyshakuliyeva A."/>
            <person name="Rokas A."/>
            <person name="Ruiz-Duenas F.J."/>
            <person name="Sabat G."/>
            <person name="Salamov A."/>
            <person name="Samejima M."/>
            <person name="Schmutz J."/>
            <person name="Slot J.C."/>
            <person name="St John F."/>
            <person name="Stenlid J."/>
            <person name="Sun H."/>
            <person name="Sun S."/>
            <person name="Syed K."/>
            <person name="Tsang A."/>
            <person name="Wiebenga A."/>
            <person name="Young D."/>
            <person name="Pisabarro A."/>
            <person name="Eastwood D.C."/>
            <person name="Martin F."/>
            <person name="Cullen D."/>
            <person name="Grigoriev I.V."/>
            <person name="Hibbett D.S."/>
        </authorList>
    </citation>
    <scope>NUCLEOTIDE SEQUENCE [LARGE SCALE GENOMIC DNA]</scope>
    <source>
        <strain evidence="4">HHB-11173 SS5</strain>
    </source>
</reference>
<evidence type="ECO:0000256" key="1">
    <source>
        <dbReference type="SAM" id="MobiDB-lite"/>
    </source>
</evidence>
<evidence type="ECO:0000313" key="3">
    <source>
        <dbReference type="EMBL" id="EIN04579.1"/>
    </source>
</evidence>
<evidence type="ECO:0000313" key="4">
    <source>
        <dbReference type="Proteomes" id="UP000054196"/>
    </source>
</evidence>
<dbReference type="EMBL" id="JH687554">
    <property type="protein sequence ID" value="EIN04579.1"/>
    <property type="molecule type" value="Genomic_DNA"/>
</dbReference>
<accession>R7S3Z9</accession>
<organism evidence="3 4">
    <name type="scientific">Punctularia strigosozonata (strain HHB-11173)</name>
    <name type="common">White-rot fungus</name>
    <dbReference type="NCBI Taxonomy" id="741275"/>
    <lineage>
        <taxon>Eukaryota</taxon>
        <taxon>Fungi</taxon>
        <taxon>Dikarya</taxon>
        <taxon>Basidiomycota</taxon>
        <taxon>Agaricomycotina</taxon>
        <taxon>Agaricomycetes</taxon>
        <taxon>Corticiales</taxon>
        <taxon>Punctulariaceae</taxon>
        <taxon>Punctularia</taxon>
    </lineage>
</organism>
<sequence>MRGTLLTLLQVIALAGVAFGGPFPAPRQDPVRARPPSYLGDDDPLLNPSYRRGFRRRATGFSIRLSKSVFRKRHFRSGSESSRSSPPFAFDSPAL</sequence>
<dbReference type="AlphaFoldDB" id="R7S3Z9"/>
<feature type="signal peptide" evidence="2">
    <location>
        <begin position="1"/>
        <end position="20"/>
    </location>
</feature>
<feature type="region of interest" description="Disordered" evidence="1">
    <location>
        <begin position="72"/>
        <end position="95"/>
    </location>
</feature>
<dbReference type="RefSeq" id="XP_007388374.1">
    <property type="nucleotide sequence ID" value="XM_007388312.1"/>
</dbReference>
<name>R7S3Z9_PUNST</name>
<feature type="region of interest" description="Disordered" evidence="1">
    <location>
        <begin position="20"/>
        <end position="43"/>
    </location>
</feature>
<dbReference type="Proteomes" id="UP000054196">
    <property type="component" value="Unassembled WGS sequence"/>
</dbReference>
<dbReference type="HOGENOM" id="CLU_2373854_0_0_1"/>
<dbReference type="GeneID" id="18880122"/>
<dbReference type="KEGG" id="psq:PUNSTDRAFT_138622"/>
<keyword evidence="2" id="KW-0732">Signal</keyword>
<evidence type="ECO:0000256" key="2">
    <source>
        <dbReference type="SAM" id="SignalP"/>
    </source>
</evidence>
<feature type="chain" id="PRO_5004455292" evidence="2">
    <location>
        <begin position="21"/>
        <end position="95"/>
    </location>
</feature>
<proteinExistence type="predicted"/>
<keyword evidence="4" id="KW-1185">Reference proteome</keyword>
<protein>
    <submittedName>
        <fullName evidence="3">Uncharacterized protein</fullName>
    </submittedName>
</protein>